<sequence length="71" mass="8102">MCRENSLTQINAAIENLSNAKQGSSLVEAQSQALSFIQASFDREEINQVEKQSLEKKVRRIYRTQIIEEST</sequence>
<reference evidence="1 2" key="1">
    <citation type="submission" date="2018-10" db="EMBL/GenBank/DDBJ databases">
        <title>Transmission dynamics of multidrug resistant bacteria on intensive care unit surfaces.</title>
        <authorList>
            <person name="D'Souza A.W."/>
            <person name="Potter R.F."/>
            <person name="Wallace M."/>
            <person name="Shupe A."/>
            <person name="Patel S."/>
            <person name="Sun S."/>
            <person name="Gul D."/>
            <person name="Kwon J.H."/>
            <person name="Andleeb S."/>
            <person name="Burnham C.-A.D."/>
            <person name="Dantas G."/>
        </authorList>
    </citation>
    <scope>NUCLEOTIDE SEQUENCE [LARGE SCALE GENOMIC DNA]</scope>
    <source>
        <strain evidence="1 2">AJ_385</strain>
    </source>
</reference>
<dbReference type="EMBL" id="RHXE01000040">
    <property type="protein sequence ID" value="RSE21248.1"/>
    <property type="molecule type" value="Genomic_DNA"/>
</dbReference>
<accession>A0A3R9EX71</accession>
<proteinExistence type="predicted"/>
<comment type="caution">
    <text evidence="1">The sequence shown here is derived from an EMBL/GenBank/DDBJ whole genome shotgun (WGS) entry which is preliminary data.</text>
</comment>
<name>A0A3R9EX71_ACIJO</name>
<protein>
    <submittedName>
        <fullName evidence="1">Uncharacterized protein</fullName>
    </submittedName>
</protein>
<organism evidence="1 2">
    <name type="scientific">Acinetobacter johnsonii</name>
    <dbReference type="NCBI Taxonomy" id="40214"/>
    <lineage>
        <taxon>Bacteria</taxon>
        <taxon>Pseudomonadati</taxon>
        <taxon>Pseudomonadota</taxon>
        <taxon>Gammaproteobacteria</taxon>
        <taxon>Moraxellales</taxon>
        <taxon>Moraxellaceae</taxon>
        <taxon>Acinetobacter</taxon>
    </lineage>
</organism>
<dbReference type="Proteomes" id="UP000277537">
    <property type="component" value="Unassembled WGS sequence"/>
</dbReference>
<dbReference type="RefSeq" id="WP_125274629.1">
    <property type="nucleotide sequence ID" value="NZ_RHXE01000040.1"/>
</dbReference>
<dbReference type="AlphaFoldDB" id="A0A3R9EX71"/>
<gene>
    <name evidence="1" type="ORF">EGT73_14040</name>
</gene>
<evidence type="ECO:0000313" key="2">
    <source>
        <dbReference type="Proteomes" id="UP000277537"/>
    </source>
</evidence>
<evidence type="ECO:0000313" key="1">
    <source>
        <dbReference type="EMBL" id="RSE21248.1"/>
    </source>
</evidence>